<feature type="compositionally biased region" description="Basic and acidic residues" evidence="1">
    <location>
        <begin position="10"/>
        <end position="31"/>
    </location>
</feature>
<gene>
    <name evidence="2" type="ORF">BST28_18640</name>
</gene>
<proteinExistence type="predicted"/>
<name>A0A1X0DXU6_9MYCO</name>
<feature type="region of interest" description="Disordered" evidence="1">
    <location>
        <begin position="1"/>
        <end position="31"/>
    </location>
</feature>
<reference evidence="2 3" key="1">
    <citation type="submission" date="2017-02" db="EMBL/GenBank/DDBJ databases">
        <title>The new phylogeny of genus Mycobacterium.</title>
        <authorList>
            <person name="Tortoli E."/>
            <person name="Trovato A."/>
            <person name="Cirillo D.M."/>
        </authorList>
    </citation>
    <scope>NUCLEOTIDE SEQUENCE [LARGE SCALE GENOMIC DNA]</scope>
    <source>
        <strain evidence="2 3">DSM 45093</strain>
    </source>
</reference>
<dbReference type="AlphaFoldDB" id="A0A1X0DXU6"/>
<evidence type="ECO:0000313" key="3">
    <source>
        <dbReference type="Proteomes" id="UP000192713"/>
    </source>
</evidence>
<protein>
    <submittedName>
        <fullName evidence="2">Uncharacterized protein</fullName>
    </submittedName>
</protein>
<organism evidence="2 3">
    <name type="scientific">Mycolicibacter kumamotonensis</name>
    <dbReference type="NCBI Taxonomy" id="354243"/>
    <lineage>
        <taxon>Bacteria</taxon>
        <taxon>Bacillati</taxon>
        <taxon>Actinomycetota</taxon>
        <taxon>Actinomycetes</taxon>
        <taxon>Mycobacteriales</taxon>
        <taxon>Mycobacteriaceae</taxon>
        <taxon>Mycolicibacter</taxon>
    </lineage>
</organism>
<evidence type="ECO:0000256" key="1">
    <source>
        <dbReference type="SAM" id="MobiDB-lite"/>
    </source>
</evidence>
<comment type="caution">
    <text evidence="2">The sequence shown here is derived from an EMBL/GenBank/DDBJ whole genome shotgun (WGS) entry which is preliminary data.</text>
</comment>
<sequence>MELAMTDPASRPETDDARHAQNELAESRTEVERLRGALDGLMEDCDAEILYDRAPQVAQAIRNILREHA</sequence>
<accession>A0A1X0DXU6</accession>
<dbReference type="EMBL" id="MVHU01000034">
    <property type="protein sequence ID" value="ORA77284.1"/>
    <property type="molecule type" value="Genomic_DNA"/>
</dbReference>
<dbReference type="Proteomes" id="UP000192713">
    <property type="component" value="Unassembled WGS sequence"/>
</dbReference>
<evidence type="ECO:0000313" key="2">
    <source>
        <dbReference type="EMBL" id="ORA77284.1"/>
    </source>
</evidence>